<dbReference type="InterPro" id="IPR016419">
    <property type="entry name" value="Prepilin_Pept-dep_B_prd"/>
</dbReference>
<organism evidence="2 3">
    <name type="scientific">Gallibacterium melopsittaci</name>
    <dbReference type="NCBI Taxonomy" id="516063"/>
    <lineage>
        <taxon>Bacteria</taxon>
        <taxon>Pseudomonadati</taxon>
        <taxon>Pseudomonadota</taxon>
        <taxon>Gammaproteobacteria</taxon>
        <taxon>Pasteurellales</taxon>
        <taxon>Pasteurellaceae</taxon>
        <taxon>Gallibacterium</taxon>
    </lineage>
</organism>
<keyword evidence="1" id="KW-0472">Membrane</keyword>
<evidence type="ECO:0000256" key="1">
    <source>
        <dbReference type="SAM" id="Phobius"/>
    </source>
</evidence>
<accession>A0ABV6HUV6</accession>
<name>A0ABV6HUV6_9PAST</name>
<keyword evidence="1" id="KW-1133">Transmembrane helix</keyword>
<keyword evidence="3" id="KW-1185">Reference proteome</keyword>
<dbReference type="RefSeq" id="WP_382373567.1">
    <property type="nucleotide sequence ID" value="NZ_JBHLWA010000014.1"/>
</dbReference>
<evidence type="ECO:0000313" key="2">
    <source>
        <dbReference type="EMBL" id="MFC0322656.1"/>
    </source>
</evidence>
<evidence type="ECO:0000313" key="3">
    <source>
        <dbReference type="Proteomes" id="UP001589769"/>
    </source>
</evidence>
<dbReference type="EMBL" id="JBHLWA010000014">
    <property type="protein sequence ID" value="MFC0322656.1"/>
    <property type="molecule type" value="Genomic_DNA"/>
</dbReference>
<reference evidence="2 3" key="1">
    <citation type="submission" date="2024-09" db="EMBL/GenBank/DDBJ databases">
        <authorList>
            <person name="Sun Q."/>
            <person name="Mori K."/>
        </authorList>
    </citation>
    <scope>NUCLEOTIDE SEQUENCE [LARGE SCALE GENOMIC DNA]</scope>
    <source>
        <strain evidence="2 3">CCM 7538</strain>
    </source>
</reference>
<keyword evidence="1" id="KW-0812">Transmembrane</keyword>
<protein>
    <submittedName>
        <fullName evidence="2">Type II secretory pathway, component PulJ</fullName>
    </submittedName>
</protein>
<dbReference type="PIRSF" id="PIRSF004525">
    <property type="entry name" value="Pilin_peptidase-dep_B_prd"/>
    <property type="match status" value="1"/>
</dbReference>
<dbReference type="Proteomes" id="UP001589769">
    <property type="component" value="Unassembled WGS sequence"/>
</dbReference>
<comment type="caution">
    <text evidence="2">The sequence shown here is derived from an EMBL/GenBank/DDBJ whole genome shotgun (WGS) entry which is preliminary data.</text>
</comment>
<gene>
    <name evidence="2" type="ORF">ACFFHT_03645</name>
</gene>
<proteinExistence type="predicted"/>
<feature type="transmembrane region" description="Helical" evidence="1">
    <location>
        <begin position="17"/>
        <end position="41"/>
    </location>
</feature>
<sequence>MRYNQRFFLTGTTLPELLIAITVASFLLIMLSNWCISVYHYNVQQQQRLQLQQDVHQALQLMTKDIRRSGYHYPIKNNNLALFRYQNRSINLVLPKQDYYQCALFFYDLNKDGCIGNRQGNNACMQGNQNKSTAIQKELFGYRLMSGNLEVLFMFSGSMNDNCSIVSCQQHLHNPTCNGKGWMKYFDQHYYVEDVAFRWLPENRGIRADLTVSLRDRPNIRYQAQSFIPLINESYE</sequence>